<dbReference type="InterPro" id="IPR000160">
    <property type="entry name" value="GGDEF_dom"/>
</dbReference>
<keyword evidence="2" id="KW-0812">Transmembrane</keyword>
<feature type="region of interest" description="Disordered" evidence="1">
    <location>
        <begin position="406"/>
        <end position="428"/>
    </location>
</feature>
<feature type="transmembrane region" description="Helical" evidence="2">
    <location>
        <begin position="68"/>
        <end position="95"/>
    </location>
</feature>
<evidence type="ECO:0000313" key="4">
    <source>
        <dbReference type="EMBL" id="MFD1237552.1"/>
    </source>
</evidence>
<gene>
    <name evidence="4" type="ORF">ACFQ34_30070</name>
</gene>
<evidence type="ECO:0000313" key="5">
    <source>
        <dbReference type="Proteomes" id="UP001597182"/>
    </source>
</evidence>
<sequence>MILPVFLVELTALGLLLTHVTAPGITTRSLIDALTLTLLGVAHTEIAVRAERVRRRVTETPHVDLSSVWTFAGAVLLPPLLAAVVAVVVFTHLWWRAWRPRVPVYRQVFSTATVVLACQAAGAIVSYVVPHARDVGLGAGAGPFALVLALLAYTTINSGLIAGAIAVSSPKPTVVMVLGHWDENALEVATLCLGGLTAVVLAFNPWLVVFVLPALLVLHRAVLVRQLEEAASTDGKTGLLNAAAWHAHAQREVSRAVRQGGAASLLILDLDHFKSVNDRHGHLAGDKVLSAVAETLRSEVRENDLVGRFGGEEFVVLLPGVDDSDYGVAELRLVADRIRRRVEGMAVEMPTPDGPLTITGLTVSIGGAAFPTDGSDLTRLLETADSALYAAKRSGRNVVRLGAHARGDRGDRTARVSELDEAEPPAAS</sequence>
<feature type="transmembrane region" description="Helical" evidence="2">
    <location>
        <begin position="141"/>
        <end position="168"/>
    </location>
</feature>
<dbReference type="Proteomes" id="UP001597182">
    <property type="component" value="Unassembled WGS sequence"/>
</dbReference>
<feature type="compositionally biased region" description="Acidic residues" evidence="1">
    <location>
        <begin position="419"/>
        <end position="428"/>
    </location>
</feature>
<dbReference type="Pfam" id="PF00990">
    <property type="entry name" value="GGDEF"/>
    <property type="match status" value="1"/>
</dbReference>
<evidence type="ECO:0000259" key="3">
    <source>
        <dbReference type="PROSITE" id="PS50887"/>
    </source>
</evidence>
<dbReference type="EMBL" id="JBHTMB010000297">
    <property type="protein sequence ID" value="MFD1237552.1"/>
    <property type="molecule type" value="Genomic_DNA"/>
</dbReference>
<dbReference type="InterPro" id="IPR029787">
    <property type="entry name" value="Nucleotide_cyclase"/>
</dbReference>
<keyword evidence="2" id="KW-0472">Membrane</keyword>
<dbReference type="SMART" id="SM00267">
    <property type="entry name" value="GGDEF"/>
    <property type="match status" value="1"/>
</dbReference>
<dbReference type="SUPFAM" id="SSF55073">
    <property type="entry name" value="Nucleotide cyclase"/>
    <property type="match status" value="1"/>
</dbReference>
<name>A0ABW3VQM5_9PSEU</name>
<dbReference type="RefSeq" id="WP_234027857.1">
    <property type="nucleotide sequence ID" value="NZ_BAABKS010000037.1"/>
</dbReference>
<feature type="transmembrane region" description="Helical" evidence="2">
    <location>
        <begin position="188"/>
        <end position="218"/>
    </location>
</feature>
<feature type="transmembrane region" description="Helical" evidence="2">
    <location>
        <begin position="107"/>
        <end position="129"/>
    </location>
</feature>
<dbReference type="CDD" id="cd01949">
    <property type="entry name" value="GGDEF"/>
    <property type="match status" value="1"/>
</dbReference>
<dbReference type="InterPro" id="IPR050469">
    <property type="entry name" value="Diguanylate_Cyclase"/>
</dbReference>
<feature type="domain" description="GGDEF" evidence="3">
    <location>
        <begin position="261"/>
        <end position="404"/>
    </location>
</feature>
<proteinExistence type="predicted"/>
<dbReference type="PROSITE" id="PS50887">
    <property type="entry name" value="GGDEF"/>
    <property type="match status" value="1"/>
</dbReference>
<feature type="compositionally biased region" description="Basic and acidic residues" evidence="1">
    <location>
        <begin position="406"/>
        <end position="418"/>
    </location>
</feature>
<dbReference type="InterPro" id="IPR043128">
    <property type="entry name" value="Rev_trsase/Diguanyl_cyclase"/>
</dbReference>
<dbReference type="PANTHER" id="PTHR45138:SF9">
    <property type="entry name" value="DIGUANYLATE CYCLASE DGCM-RELATED"/>
    <property type="match status" value="1"/>
</dbReference>
<comment type="caution">
    <text evidence="4">The sequence shown here is derived from an EMBL/GenBank/DDBJ whole genome shotgun (WGS) entry which is preliminary data.</text>
</comment>
<protein>
    <submittedName>
        <fullName evidence="4">GGDEF domain-containing protein</fullName>
    </submittedName>
</protein>
<reference evidence="5" key="1">
    <citation type="journal article" date="2019" name="Int. J. Syst. Evol. Microbiol.">
        <title>The Global Catalogue of Microorganisms (GCM) 10K type strain sequencing project: providing services to taxonomists for standard genome sequencing and annotation.</title>
        <authorList>
            <consortium name="The Broad Institute Genomics Platform"/>
            <consortium name="The Broad Institute Genome Sequencing Center for Infectious Disease"/>
            <person name="Wu L."/>
            <person name="Ma J."/>
        </authorList>
    </citation>
    <scope>NUCLEOTIDE SEQUENCE [LARGE SCALE GENOMIC DNA]</scope>
    <source>
        <strain evidence="5">CCUG 49018</strain>
    </source>
</reference>
<keyword evidence="5" id="KW-1185">Reference proteome</keyword>
<dbReference type="NCBIfam" id="TIGR00254">
    <property type="entry name" value="GGDEF"/>
    <property type="match status" value="1"/>
</dbReference>
<dbReference type="PANTHER" id="PTHR45138">
    <property type="entry name" value="REGULATORY COMPONENTS OF SENSORY TRANSDUCTION SYSTEM"/>
    <property type="match status" value="1"/>
</dbReference>
<dbReference type="Gene3D" id="3.30.70.270">
    <property type="match status" value="1"/>
</dbReference>
<accession>A0ABW3VQM5</accession>
<keyword evidence="2" id="KW-1133">Transmembrane helix</keyword>
<evidence type="ECO:0000256" key="1">
    <source>
        <dbReference type="SAM" id="MobiDB-lite"/>
    </source>
</evidence>
<evidence type="ECO:0000256" key="2">
    <source>
        <dbReference type="SAM" id="Phobius"/>
    </source>
</evidence>
<organism evidence="4 5">
    <name type="scientific">Pseudonocardia benzenivorans</name>
    <dbReference type="NCBI Taxonomy" id="228005"/>
    <lineage>
        <taxon>Bacteria</taxon>
        <taxon>Bacillati</taxon>
        <taxon>Actinomycetota</taxon>
        <taxon>Actinomycetes</taxon>
        <taxon>Pseudonocardiales</taxon>
        <taxon>Pseudonocardiaceae</taxon>
        <taxon>Pseudonocardia</taxon>
    </lineage>
</organism>